<evidence type="ECO:0000256" key="5">
    <source>
        <dbReference type="PROSITE-ProRule" id="PRU00433"/>
    </source>
</evidence>
<dbReference type="GO" id="GO:0016715">
    <property type="term" value="F:oxidoreductase activity, acting on paired donors, with incorporation or reduction of molecular oxygen, reduced ascorbate as one donor, and incorporation of one atom of oxygen"/>
    <property type="evidence" value="ECO:0007669"/>
    <property type="project" value="InterPro"/>
</dbReference>
<dbReference type="InterPro" id="IPR013766">
    <property type="entry name" value="Thioredoxin_domain"/>
</dbReference>
<accession>A0A2H5XDT9</accession>
<keyword evidence="3 5" id="KW-0408">Iron</keyword>
<dbReference type="InterPro" id="IPR013740">
    <property type="entry name" value="Redoxin"/>
</dbReference>
<dbReference type="InterPro" id="IPR036909">
    <property type="entry name" value="Cyt_c-like_dom_sf"/>
</dbReference>
<dbReference type="InterPro" id="IPR024548">
    <property type="entry name" value="Cu2_monoox_C"/>
</dbReference>
<dbReference type="SUPFAM" id="SSF46626">
    <property type="entry name" value="Cytochrome c"/>
    <property type="match status" value="1"/>
</dbReference>
<gene>
    <name evidence="8" type="primary">resA_5</name>
    <name evidence="8" type="ORF">HRbin17_01864</name>
</gene>
<dbReference type="Gene3D" id="2.60.120.310">
    <property type="entry name" value="Copper type II, ascorbate-dependent monooxygenase, N-terminal domain"/>
    <property type="match status" value="1"/>
</dbReference>
<dbReference type="AlphaFoldDB" id="A0A2H5XDT9"/>
<dbReference type="Pfam" id="PF03712">
    <property type="entry name" value="Cu2_monoox_C"/>
    <property type="match status" value="1"/>
</dbReference>
<dbReference type="GO" id="GO:0009055">
    <property type="term" value="F:electron transfer activity"/>
    <property type="evidence" value="ECO:0007669"/>
    <property type="project" value="InterPro"/>
</dbReference>
<feature type="domain" description="Thioredoxin" evidence="7">
    <location>
        <begin position="38"/>
        <end position="184"/>
    </location>
</feature>
<comment type="caution">
    <text evidence="8">The sequence shown here is derived from an EMBL/GenBank/DDBJ whole genome shotgun (WGS) entry which is preliminary data.</text>
</comment>
<evidence type="ECO:0000256" key="4">
    <source>
        <dbReference type="ARBA" id="ARBA00023157"/>
    </source>
</evidence>
<dbReference type="PROSITE" id="PS51352">
    <property type="entry name" value="THIOREDOXIN_2"/>
    <property type="match status" value="1"/>
</dbReference>
<proteinExistence type="predicted"/>
<dbReference type="SUPFAM" id="SSF52833">
    <property type="entry name" value="Thioredoxin-like"/>
    <property type="match status" value="1"/>
</dbReference>
<dbReference type="InterPro" id="IPR009056">
    <property type="entry name" value="Cyt_c-like_dom"/>
</dbReference>
<dbReference type="PROSITE" id="PS51007">
    <property type="entry name" value="CYTC"/>
    <property type="match status" value="1"/>
</dbReference>
<dbReference type="Pfam" id="PF08534">
    <property type="entry name" value="Redoxin"/>
    <property type="match status" value="1"/>
</dbReference>
<dbReference type="InterPro" id="IPR014784">
    <property type="entry name" value="Cu2_ascorb_mOase-like_C"/>
</dbReference>
<dbReference type="PANTHER" id="PTHR43640:SF1">
    <property type="entry name" value="THIOREDOXIN-DEPENDENT PEROXIREDOXIN"/>
    <property type="match status" value="1"/>
</dbReference>
<evidence type="ECO:0000313" key="9">
    <source>
        <dbReference type="Proteomes" id="UP000236173"/>
    </source>
</evidence>
<dbReference type="SUPFAM" id="SSF49742">
    <property type="entry name" value="PHM/PNGase F"/>
    <property type="match status" value="2"/>
</dbReference>
<evidence type="ECO:0000259" key="7">
    <source>
        <dbReference type="PROSITE" id="PS51352"/>
    </source>
</evidence>
<dbReference type="GO" id="GO:0020037">
    <property type="term" value="F:heme binding"/>
    <property type="evidence" value="ECO:0007669"/>
    <property type="project" value="InterPro"/>
</dbReference>
<reference evidence="9" key="1">
    <citation type="submission" date="2017-09" db="EMBL/GenBank/DDBJ databases">
        <title>Metaegenomics of thermophilic ammonia-oxidizing enrichment culture.</title>
        <authorList>
            <person name="Kato S."/>
            <person name="Suzuki K."/>
        </authorList>
    </citation>
    <scope>NUCLEOTIDE SEQUENCE [LARGE SCALE GENOMIC DNA]</scope>
</reference>
<dbReference type="InterPro" id="IPR036939">
    <property type="entry name" value="Cu2_ascorb_mOase_N_sf"/>
</dbReference>
<dbReference type="InterPro" id="IPR036249">
    <property type="entry name" value="Thioredoxin-like_sf"/>
</dbReference>
<evidence type="ECO:0000256" key="2">
    <source>
        <dbReference type="ARBA" id="ARBA00022723"/>
    </source>
</evidence>
<protein>
    <submittedName>
        <fullName evidence="8">Thiol-disulfide oxidoreductase ResA</fullName>
    </submittedName>
</protein>
<organism evidence="8 9">
    <name type="scientific">Candidatus Fervidibacter japonicus</name>
    <dbReference type="NCBI Taxonomy" id="2035412"/>
    <lineage>
        <taxon>Bacteria</taxon>
        <taxon>Candidatus Fervidibacterota</taxon>
        <taxon>Candidatus Fervidibacter</taxon>
    </lineage>
</organism>
<dbReference type="Proteomes" id="UP000236173">
    <property type="component" value="Unassembled WGS sequence"/>
</dbReference>
<dbReference type="InterPro" id="IPR008977">
    <property type="entry name" value="PHM/PNGase_F_dom_sf"/>
</dbReference>
<evidence type="ECO:0000256" key="1">
    <source>
        <dbReference type="ARBA" id="ARBA00022617"/>
    </source>
</evidence>
<dbReference type="GO" id="GO:0005507">
    <property type="term" value="F:copper ion binding"/>
    <property type="evidence" value="ECO:0007669"/>
    <property type="project" value="InterPro"/>
</dbReference>
<dbReference type="Gene3D" id="2.60.120.230">
    <property type="match status" value="1"/>
</dbReference>
<sequence>MPSEVSKVQRRAQVFAAMLVTALVAGMALTENAEAPSVPIGTRLTALSFRDIDGVPYTLADLQPYRATVFVFFSVYCPMCRKYPQRIAQLHATFSQQGVAFFIVNPMSHEPLDELRQYARDVGWQIPLVKDWALAKALGATVTPQVVVLDSDGVVRYRGRIDDNADATQVTRHDLRDALEALLAGKPVPNPETTAQGCVISFPKPRAKTGAVTFYRDVLSILQERCQSCHRPNGAAPFPLMTYDEAVAWAPLIKPFVQSRRMPPWKAEPVAEYHNERRLTEAEIATLVRWVDEGCPEGDPKDAPPPKRFPEKWVLGEPDLVLQPDREFRLDATGRDVYRHFVFPTDFAEDKYVTAIEVLPGNPRVVHHVIAFIDTSGRAKQLDGRDGQPGYEAFGGPGFIPAGGLGGWAPGNSPHPLPDGIAYLLPKGATIVIQVHYHKSGRPETDRTKVGVYFAKTPPKHIVRVLPVVNFLFAIPPGAKRYEVRAESTFVRDVKVLAVMPHMHLLGREMKVTAILPDGAEKPLVWVKDWDFNWQETYFFKQPARLPAGTKVRVVAYYDNSAENPRNPNKPPKWVRWGEQTTDEMCIAFVWFVPDDEATKTAARQ</sequence>
<keyword evidence="2 5" id="KW-0479">Metal-binding</keyword>
<evidence type="ECO:0000313" key="8">
    <source>
        <dbReference type="EMBL" id="GBC99342.1"/>
    </source>
</evidence>
<dbReference type="EMBL" id="BEHT01000025">
    <property type="protein sequence ID" value="GBC99342.1"/>
    <property type="molecule type" value="Genomic_DNA"/>
</dbReference>
<keyword evidence="1 5" id="KW-0349">Heme</keyword>
<dbReference type="Gene3D" id="3.40.30.10">
    <property type="entry name" value="Glutaredoxin"/>
    <property type="match status" value="1"/>
</dbReference>
<feature type="domain" description="Cytochrome c" evidence="6">
    <location>
        <begin position="205"/>
        <end position="295"/>
    </location>
</feature>
<dbReference type="PANTHER" id="PTHR43640">
    <property type="entry name" value="OS07G0260300 PROTEIN"/>
    <property type="match status" value="1"/>
</dbReference>
<evidence type="ECO:0000259" key="6">
    <source>
        <dbReference type="PROSITE" id="PS51007"/>
    </source>
</evidence>
<keyword evidence="4" id="KW-1015">Disulfide bond</keyword>
<evidence type="ECO:0000256" key="3">
    <source>
        <dbReference type="ARBA" id="ARBA00023004"/>
    </source>
</evidence>
<name>A0A2H5XDT9_9BACT</name>
<dbReference type="InterPro" id="IPR047262">
    <property type="entry name" value="PRX-like1"/>
</dbReference>